<accession>A0A967EH91</accession>
<reference evidence="2" key="1">
    <citation type="submission" date="2020-03" db="EMBL/GenBank/DDBJ databases">
        <title>Draft sequencing of Calidifontibacter sp. DB0510.</title>
        <authorList>
            <person name="Kim D.-U."/>
        </authorList>
    </citation>
    <scope>NUCLEOTIDE SEQUENCE</scope>
    <source>
        <strain evidence="2">DB0510</strain>
    </source>
</reference>
<evidence type="ECO:0000313" key="2">
    <source>
        <dbReference type="EMBL" id="NHN56058.1"/>
    </source>
</evidence>
<evidence type="ECO:0000256" key="1">
    <source>
        <dbReference type="SAM" id="MobiDB-lite"/>
    </source>
</evidence>
<evidence type="ECO:0000313" key="3">
    <source>
        <dbReference type="Proteomes" id="UP000744769"/>
    </source>
</evidence>
<keyword evidence="3" id="KW-1185">Reference proteome</keyword>
<dbReference type="Proteomes" id="UP000744769">
    <property type="component" value="Unassembled WGS sequence"/>
</dbReference>
<proteinExistence type="predicted"/>
<protein>
    <submittedName>
        <fullName evidence="2">Uncharacterized protein</fullName>
    </submittedName>
</protein>
<comment type="caution">
    <text evidence="2">The sequence shown here is derived from an EMBL/GenBank/DDBJ whole genome shotgun (WGS) entry which is preliminary data.</text>
</comment>
<organism evidence="2 3">
    <name type="scientific">Metallococcus carri</name>
    <dbReference type="NCBI Taxonomy" id="1656884"/>
    <lineage>
        <taxon>Bacteria</taxon>
        <taxon>Bacillati</taxon>
        <taxon>Actinomycetota</taxon>
        <taxon>Actinomycetes</taxon>
        <taxon>Micrococcales</taxon>
        <taxon>Dermacoccaceae</taxon>
        <taxon>Metallococcus</taxon>
    </lineage>
</organism>
<gene>
    <name evidence="2" type="ORF">G9U51_09750</name>
</gene>
<feature type="region of interest" description="Disordered" evidence="1">
    <location>
        <begin position="41"/>
        <end position="61"/>
    </location>
</feature>
<dbReference type="RefSeq" id="WP_166196452.1">
    <property type="nucleotide sequence ID" value="NZ_JAAOIV010000006.1"/>
</dbReference>
<name>A0A967EH91_9MICO</name>
<dbReference type="EMBL" id="JAAOIV010000006">
    <property type="protein sequence ID" value="NHN56058.1"/>
    <property type="molecule type" value="Genomic_DNA"/>
</dbReference>
<dbReference type="AlphaFoldDB" id="A0A967EH91"/>
<sequence>MSFTVVGVPPAAGHFAPLLVRSVVGGSDLVAARDEGKGDSAYVGGATSRPPQPAVTAKATTATRACGIAARRTRQP</sequence>